<sequence length="346" mass="37257">MENRTEQHSNGGNAAAKAAAGARAATAAAARLEDPSPEVRDAALAALRGLGTAALPALAAVLPFLGERREEYSACRVLEAIGPAAVPELLAVRADGPGRLRRHALHALAHLGGCAGLSARDRAALERLVRVKLLDDLLPDEMWDFHWVAVPGGSYEAAFEALGLHDRTPATLAMGLSGRVYDEAVVARPDGTDLTVHRVFVTPEIAGWRLLFGTVLVNCPDDGRLERLAEACGQAHYYFRDCYEDCHHWAIAERGRGVVRSFQTYREPAWTGEPLPWEEPQTEDPLWEPGTFEPNASLESDSRAVAERVTVDPEEIDGDTPMTGHGWFALTAPGVGHGVFPGVLSI</sequence>
<dbReference type="SUPFAM" id="SSF48371">
    <property type="entry name" value="ARM repeat"/>
    <property type="match status" value="1"/>
</dbReference>
<keyword evidence="2" id="KW-1185">Reference proteome</keyword>
<dbReference type="Gene3D" id="1.25.10.10">
    <property type="entry name" value="Leucine-rich Repeat Variant"/>
    <property type="match status" value="1"/>
</dbReference>
<dbReference type="EMBL" id="BAAALD010000007">
    <property type="protein sequence ID" value="GAA1073426.1"/>
    <property type="molecule type" value="Genomic_DNA"/>
</dbReference>
<evidence type="ECO:0008006" key="3">
    <source>
        <dbReference type="Google" id="ProtNLM"/>
    </source>
</evidence>
<reference evidence="1 2" key="1">
    <citation type="journal article" date="2019" name="Int. J. Syst. Evol. Microbiol.">
        <title>The Global Catalogue of Microorganisms (GCM) 10K type strain sequencing project: providing services to taxonomists for standard genome sequencing and annotation.</title>
        <authorList>
            <consortium name="The Broad Institute Genomics Platform"/>
            <consortium name="The Broad Institute Genome Sequencing Center for Infectious Disease"/>
            <person name="Wu L."/>
            <person name="Ma J."/>
        </authorList>
    </citation>
    <scope>NUCLEOTIDE SEQUENCE [LARGE SCALE GENOMIC DNA]</scope>
    <source>
        <strain evidence="1 2">JCM 13002</strain>
    </source>
</reference>
<gene>
    <name evidence="1" type="ORF">GCM10009663_11860</name>
</gene>
<dbReference type="InterPro" id="IPR016024">
    <property type="entry name" value="ARM-type_fold"/>
</dbReference>
<protein>
    <recommendedName>
        <fullName evidence="3">HEAT repeat domain-containing protein</fullName>
    </recommendedName>
</protein>
<name>A0ABN1TBL2_9ACTN</name>
<evidence type="ECO:0000313" key="1">
    <source>
        <dbReference type="EMBL" id="GAA1073426.1"/>
    </source>
</evidence>
<dbReference type="RefSeq" id="WP_344622415.1">
    <property type="nucleotide sequence ID" value="NZ_BAAALD010000007.1"/>
</dbReference>
<proteinExistence type="predicted"/>
<dbReference type="InterPro" id="IPR011989">
    <property type="entry name" value="ARM-like"/>
</dbReference>
<organism evidence="1 2">
    <name type="scientific">Kitasatospora arboriphila</name>
    <dbReference type="NCBI Taxonomy" id="258052"/>
    <lineage>
        <taxon>Bacteria</taxon>
        <taxon>Bacillati</taxon>
        <taxon>Actinomycetota</taxon>
        <taxon>Actinomycetes</taxon>
        <taxon>Kitasatosporales</taxon>
        <taxon>Streptomycetaceae</taxon>
        <taxon>Kitasatospora</taxon>
    </lineage>
</organism>
<accession>A0ABN1TBL2</accession>
<dbReference type="Proteomes" id="UP001499987">
    <property type="component" value="Unassembled WGS sequence"/>
</dbReference>
<evidence type="ECO:0000313" key="2">
    <source>
        <dbReference type="Proteomes" id="UP001499987"/>
    </source>
</evidence>
<comment type="caution">
    <text evidence="1">The sequence shown here is derived from an EMBL/GenBank/DDBJ whole genome shotgun (WGS) entry which is preliminary data.</text>
</comment>